<organism evidence="2 3">
    <name type="scientific">Streptomyces agglomeratus</name>
    <dbReference type="NCBI Taxonomy" id="285458"/>
    <lineage>
        <taxon>Bacteria</taxon>
        <taxon>Bacillati</taxon>
        <taxon>Actinomycetota</taxon>
        <taxon>Actinomycetes</taxon>
        <taxon>Kitasatosporales</taxon>
        <taxon>Streptomycetaceae</taxon>
        <taxon>Streptomyces</taxon>
    </lineage>
</organism>
<evidence type="ECO:0000313" key="2">
    <source>
        <dbReference type="EMBL" id="OEJ24373.1"/>
    </source>
</evidence>
<dbReference type="AlphaFoldDB" id="A0A1E5P4A6"/>
<feature type="region of interest" description="Disordered" evidence="1">
    <location>
        <begin position="1"/>
        <end position="45"/>
    </location>
</feature>
<name>A0A1E5P4A6_9ACTN</name>
<gene>
    <name evidence="2" type="ORF">AS594_07555</name>
</gene>
<accession>A0A1E5P4A6</accession>
<reference evidence="2 3" key="1">
    <citation type="submission" date="2016-08" db="EMBL/GenBank/DDBJ databases">
        <title>Complete genome sequence of Streptomyces agglomeratus strain 6-3-2, a novel anti-MRSA actinomycete isolated from Wuli of Tebit, China.</title>
        <authorList>
            <person name="Chen X."/>
        </authorList>
    </citation>
    <scope>NUCLEOTIDE SEQUENCE [LARGE SCALE GENOMIC DNA]</scope>
    <source>
        <strain evidence="2 3">6-3-2</strain>
    </source>
</reference>
<protein>
    <submittedName>
        <fullName evidence="2">Uncharacterized protein</fullName>
    </submittedName>
</protein>
<keyword evidence="3" id="KW-1185">Reference proteome</keyword>
<comment type="caution">
    <text evidence="2">The sequence shown here is derived from an EMBL/GenBank/DDBJ whole genome shotgun (WGS) entry which is preliminary data.</text>
</comment>
<proteinExistence type="predicted"/>
<evidence type="ECO:0000256" key="1">
    <source>
        <dbReference type="SAM" id="MobiDB-lite"/>
    </source>
</evidence>
<dbReference type="RefSeq" id="WP_069933248.1">
    <property type="nucleotide sequence ID" value="NZ_MEHJ01000001.1"/>
</dbReference>
<sequence>MDDLVPRVPAAAGVPHPACPHSRPRSRRVSIPGSDAAHKRAGDGVTSFCDPVPGTVLPVRDSLSDRRVLSPGRTLQPAATLVGPLIGGHPHAFARNVAAVTLTRVRGRYDAAVAGGACLVRAPAVPGSAISAGAPAAVHHLFFHHLGTRSHAAAALKSS</sequence>
<evidence type="ECO:0000313" key="3">
    <source>
        <dbReference type="Proteomes" id="UP000095759"/>
    </source>
</evidence>
<dbReference type="EMBL" id="MEHJ01000001">
    <property type="protein sequence ID" value="OEJ24373.1"/>
    <property type="molecule type" value="Genomic_DNA"/>
</dbReference>
<dbReference type="Proteomes" id="UP000095759">
    <property type="component" value="Unassembled WGS sequence"/>
</dbReference>
<dbReference type="STRING" id="285458.BGM19_29550"/>